<dbReference type="Proteomes" id="UP000054166">
    <property type="component" value="Unassembled WGS sequence"/>
</dbReference>
<keyword evidence="2" id="KW-1185">Reference proteome</keyword>
<reference evidence="1 2" key="1">
    <citation type="submission" date="2014-04" db="EMBL/GenBank/DDBJ databases">
        <authorList>
            <consortium name="DOE Joint Genome Institute"/>
            <person name="Kuo A."/>
            <person name="Tarkka M."/>
            <person name="Buscot F."/>
            <person name="Kohler A."/>
            <person name="Nagy L.G."/>
            <person name="Floudas D."/>
            <person name="Copeland A."/>
            <person name="Barry K.W."/>
            <person name="Cichocki N."/>
            <person name="Veneault-Fourrey C."/>
            <person name="LaButti K."/>
            <person name="Lindquist E.A."/>
            <person name="Lipzen A."/>
            <person name="Lundell T."/>
            <person name="Morin E."/>
            <person name="Murat C."/>
            <person name="Sun H."/>
            <person name="Tunlid A."/>
            <person name="Henrissat B."/>
            <person name="Grigoriev I.V."/>
            <person name="Hibbett D.S."/>
            <person name="Martin F."/>
            <person name="Nordberg H.P."/>
            <person name="Cantor M.N."/>
            <person name="Hua S.X."/>
        </authorList>
    </citation>
    <scope>NUCLEOTIDE SEQUENCE [LARGE SCALE GENOMIC DNA]</scope>
    <source>
        <strain evidence="1 2">F 1598</strain>
    </source>
</reference>
<dbReference type="HOGENOM" id="CLU_2441662_0_0_1"/>
<dbReference type="AlphaFoldDB" id="A0A0C3EXQ2"/>
<gene>
    <name evidence="1" type="ORF">PILCRDRAFT_12127</name>
</gene>
<dbReference type="EMBL" id="KN833026">
    <property type="protein sequence ID" value="KIM77305.1"/>
    <property type="molecule type" value="Genomic_DNA"/>
</dbReference>
<evidence type="ECO:0000313" key="2">
    <source>
        <dbReference type="Proteomes" id="UP000054166"/>
    </source>
</evidence>
<accession>A0A0C3EXQ2</accession>
<protein>
    <submittedName>
        <fullName evidence="1">Uncharacterized protein</fullName>
    </submittedName>
</protein>
<organism evidence="1 2">
    <name type="scientific">Piloderma croceum (strain F 1598)</name>
    <dbReference type="NCBI Taxonomy" id="765440"/>
    <lineage>
        <taxon>Eukaryota</taxon>
        <taxon>Fungi</taxon>
        <taxon>Dikarya</taxon>
        <taxon>Basidiomycota</taxon>
        <taxon>Agaricomycotina</taxon>
        <taxon>Agaricomycetes</taxon>
        <taxon>Agaricomycetidae</taxon>
        <taxon>Atheliales</taxon>
        <taxon>Atheliaceae</taxon>
        <taxon>Piloderma</taxon>
    </lineage>
</organism>
<reference evidence="2" key="2">
    <citation type="submission" date="2015-01" db="EMBL/GenBank/DDBJ databases">
        <title>Evolutionary Origins and Diversification of the Mycorrhizal Mutualists.</title>
        <authorList>
            <consortium name="DOE Joint Genome Institute"/>
            <consortium name="Mycorrhizal Genomics Consortium"/>
            <person name="Kohler A."/>
            <person name="Kuo A."/>
            <person name="Nagy L.G."/>
            <person name="Floudas D."/>
            <person name="Copeland A."/>
            <person name="Barry K.W."/>
            <person name="Cichocki N."/>
            <person name="Veneault-Fourrey C."/>
            <person name="LaButti K."/>
            <person name="Lindquist E.A."/>
            <person name="Lipzen A."/>
            <person name="Lundell T."/>
            <person name="Morin E."/>
            <person name="Murat C."/>
            <person name="Riley R."/>
            <person name="Ohm R."/>
            <person name="Sun H."/>
            <person name="Tunlid A."/>
            <person name="Henrissat B."/>
            <person name="Grigoriev I.V."/>
            <person name="Hibbett D.S."/>
            <person name="Martin F."/>
        </authorList>
    </citation>
    <scope>NUCLEOTIDE SEQUENCE [LARGE SCALE GENOMIC DNA]</scope>
    <source>
        <strain evidence="2">F 1598</strain>
    </source>
</reference>
<dbReference type="InParanoid" id="A0A0C3EXQ2"/>
<evidence type="ECO:0000313" key="1">
    <source>
        <dbReference type="EMBL" id="KIM77305.1"/>
    </source>
</evidence>
<name>A0A0C3EXQ2_PILCF</name>
<sequence length="90" mass="10343">MRNHRYRAALDLADFPASFSVLLKNEGSKTPNRNVRKPAELEQYVMEVMDSHAMRVNRWGLGSRAEVKSDILAGMWRTWRAVSQLSVNHS</sequence>
<proteinExistence type="predicted"/>